<evidence type="ECO:0000313" key="2">
    <source>
        <dbReference type="Proteomes" id="UP000640725"/>
    </source>
</evidence>
<keyword evidence="2" id="KW-1185">Reference proteome</keyword>
<dbReference type="Proteomes" id="UP000640725">
    <property type="component" value="Unassembled WGS sequence"/>
</dbReference>
<name>A0ABR9UK69_9CYAN</name>
<reference evidence="1 2" key="1">
    <citation type="submission" date="2020-10" db="EMBL/GenBank/DDBJ databases">
        <authorList>
            <person name="Castelo-Branco R."/>
            <person name="Eusebio N."/>
            <person name="Adriana R."/>
            <person name="Vieira A."/>
            <person name="Brugerolle De Fraissinette N."/>
            <person name="Rezende De Castro R."/>
            <person name="Schneider M.P."/>
            <person name="Vasconcelos V."/>
            <person name="Leao P.N."/>
        </authorList>
    </citation>
    <scope>NUCLEOTIDE SEQUENCE [LARGE SCALE GENOMIC DNA]</scope>
    <source>
        <strain evidence="1 2">LEGE 06226</strain>
    </source>
</reference>
<evidence type="ECO:0000313" key="1">
    <source>
        <dbReference type="EMBL" id="MBE9146539.1"/>
    </source>
</evidence>
<sequence>MIETQILEAIKKMPNVDRLKIIEFTLRLVREEMEKTEKLSLKDAAEIMRPYYAEGSNLTEFVDLDQGDFYEYQDYA</sequence>
<organism evidence="1 2">
    <name type="scientific">Planktothrix mougeotii LEGE 06226</name>
    <dbReference type="NCBI Taxonomy" id="1828728"/>
    <lineage>
        <taxon>Bacteria</taxon>
        <taxon>Bacillati</taxon>
        <taxon>Cyanobacteriota</taxon>
        <taxon>Cyanophyceae</taxon>
        <taxon>Oscillatoriophycideae</taxon>
        <taxon>Oscillatoriales</taxon>
        <taxon>Microcoleaceae</taxon>
        <taxon>Planktothrix</taxon>
    </lineage>
</organism>
<dbReference type="RefSeq" id="WP_193871865.1">
    <property type="nucleotide sequence ID" value="NZ_JADEWU010000107.1"/>
</dbReference>
<evidence type="ECO:0008006" key="3">
    <source>
        <dbReference type="Google" id="ProtNLM"/>
    </source>
</evidence>
<accession>A0ABR9UK69</accession>
<dbReference type="EMBL" id="JADEWU010000107">
    <property type="protein sequence ID" value="MBE9146539.1"/>
    <property type="molecule type" value="Genomic_DNA"/>
</dbReference>
<proteinExistence type="predicted"/>
<gene>
    <name evidence="1" type="ORF">IQ236_25425</name>
</gene>
<protein>
    <recommendedName>
        <fullName evidence="3">DUF2281 domain-containing protein</fullName>
    </recommendedName>
</protein>
<comment type="caution">
    <text evidence="1">The sequence shown here is derived from an EMBL/GenBank/DDBJ whole genome shotgun (WGS) entry which is preliminary data.</text>
</comment>